<protein>
    <submittedName>
        <fullName evidence="2">Uncharacterized protein</fullName>
    </submittedName>
</protein>
<evidence type="ECO:0000313" key="3">
    <source>
        <dbReference type="Proteomes" id="UP000007800"/>
    </source>
</evidence>
<feature type="compositionally biased region" description="Polar residues" evidence="1">
    <location>
        <begin position="49"/>
        <end position="63"/>
    </location>
</feature>
<keyword evidence="3" id="KW-1185">Reference proteome</keyword>
<dbReference type="Proteomes" id="UP000007800">
    <property type="component" value="Unassembled WGS sequence"/>
</dbReference>
<proteinExistence type="predicted"/>
<feature type="compositionally biased region" description="Polar residues" evidence="1">
    <location>
        <begin position="1"/>
        <end position="14"/>
    </location>
</feature>
<accession>C5LLX4</accession>
<dbReference type="AlphaFoldDB" id="C5LLX4"/>
<dbReference type="InParanoid" id="C5LLX4"/>
<name>C5LLX4_PERM5</name>
<feature type="region of interest" description="Disordered" evidence="1">
    <location>
        <begin position="39"/>
        <end position="63"/>
    </location>
</feature>
<reference evidence="2 3" key="1">
    <citation type="submission" date="2008-07" db="EMBL/GenBank/DDBJ databases">
        <authorList>
            <person name="El-Sayed N."/>
            <person name="Caler E."/>
            <person name="Inman J."/>
            <person name="Amedeo P."/>
            <person name="Hass B."/>
            <person name="Wortman J."/>
        </authorList>
    </citation>
    <scope>NUCLEOTIDE SEQUENCE [LARGE SCALE GENOMIC DNA]</scope>
    <source>
        <strain evidence="3">ATCC 50983 / TXsc</strain>
    </source>
</reference>
<dbReference type="GeneID" id="9055414"/>
<organism evidence="3">
    <name type="scientific">Perkinsus marinus (strain ATCC 50983 / TXsc)</name>
    <dbReference type="NCBI Taxonomy" id="423536"/>
    <lineage>
        <taxon>Eukaryota</taxon>
        <taxon>Sar</taxon>
        <taxon>Alveolata</taxon>
        <taxon>Perkinsozoa</taxon>
        <taxon>Perkinsea</taxon>
        <taxon>Perkinsida</taxon>
        <taxon>Perkinsidae</taxon>
        <taxon>Perkinsus</taxon>
    </lineage>
</organism>
<feature type="compositionally biased region" description="Basic and acidic residues" evidence="1">
    <location>
        <begin position="39"/>
        <end position="48"/>
    </location>
</feature>
<sequence>MSSPITSDTGITTHDMSKKFRSPIIRDVIRNIIKEKIDDAMTTKDYGQHDNNNSHYDSNGNIN</sequence>
<feature type="region of interest" description="Disordered" evidence="1">
    <location>
        <begin position="1"/>
        <end position="20"/>
    </location>
</feature>
<gene>
    <name evidence="2" type="ORF">Pmar_PMAR006668</name>
</gene>
<evidence type="ECO:0000256" key="1">
    <source>
        <dbReference type="SAM" id="MobiDB-lite"/>
    </source>
</evidence>
<dbReference type="RefSeq" id="XP_002769628.1">
    <property type="nucleotide sequence ID" value="XM_002769582.1"/>
</dbReference>
<evidence type="ECO:0000313" key="2">
    <source>
        <dbReference type="EMBL" id="EER02346.1"/>
    </source>
</evidence>
<dbReference type="EMBL" id="GG683299">
    <property type="protein sequence ID" value="EER02346.1"/>
    <property type="molecule type" value="Genomic_DNA"/>
</dbReference>